<proteinExistence type="inferred from homology"/>
<feature type="compositionally biased region" description="Polar residues" evidence="7">
    <location>
        <begin position="60"/>
        <end position="73"/>
    </location>
</feature>
<feature type="compositionally biased region" description="Acidic residues" evidence="7">
    <location>
        <begin position="406"/>
        <end position="419"/>
    </location>
</feature>
<evidence type="ECO:0000256" key="7">
    <source>
        <dbReference type="SAM" id="MobiDB-lite"/>
    </source>
</evidence>
<sequence length="1503" mass="161705">MSSNDLQALFANLKPKPRDSPAPPSQPIRSTSYASQTYSQTPAGLPSSPPPLTSPINAAAINSQPSMAHPGASTNAQSLLSLLNFGSSANPAQPTSFASTTAPQPSQPNIQEQGNDNSWQTAGRTPSVTASDLLSKFMSPSPAATSTLTRPQPHAPSQLEDQGGSGLASGSNYGRDPSQDALLKLLNRATSNHSSAGASARQGSVERTRSAASLVKAESATPGSADLALRFLESQKEPIPTSEEPKPENMTSVPQKPLFTYTNPFEALQASRSQTPNVKAPASTPLPLDPDVPQPSVESPAEQPWAGSPVMATPEHIAMRKILTPRLSSINRQTTLSREPSVSAPGPEENSEKPVKESAKDSGFNKTDAQPIVEDAAINSSSASNDQNPSDQGPEQLNDPTSGPGDEWEDADDGDDSPEAESRVVPVYNFPIKPFVSITLNLEPSTISIRDDGVMEISRLKKEFDQLDRSLAAATTKYITYALVKNGGMRIIRQDDGSDRQVFKNSHDRIFNVALCSTAPLETPTDPHATDHGILGTGVSGAVYYATINKDGNDLFEKNNLDSQSLIFPPYPAADENTAGGVLKTRAKRSSRHPEFFAIGRGKAIHLIWPATAMSPRYGITQDNRRVDVDTFFQERSLQISTGKAGKDFSFSEDDSLIVSLDKTGRLRFWDIRKLIEEADAGGRAALTVDMPLLSLSTASPSEKSWPTSVHFVDKVRPYIRGGPLRYVLVGLRQNHTLQLWDIALGKAVQEINFPHENETDGICSVNYHANSGIIVVGHPTRNSIFFIHLSAPRYTLSGALTQAAFVNRIAMKDPELPQPESTACMSGIRELSFAGRGQLRSVELLPVHRSTEAQKAVDVDAPLFELYVVHSKGVTCINIIKEDLGLSADSKVIHGIDANKEGLISLKELRLGSVIEEPPRPKSPASDAQLQAPAKSTKKKSKKAAAATTTTIEAPFTEEEAAKDALSQSVTDGAPSAPVSAPEPVNGDVPPVKESKKSKKKAAAAAAAALASEKPTSRNASPSKNAQPPSAFDAATSKDASTGANGEHVVAPPVSAPSAATESALKSEAVSVGISGDWLDKELKKVERGVSAEFRKELGTLYTNIQNDRLVQDSSSAARQEAILRLVSSTLTTNVEKSLSRILASQMQQVVVPAITGLTVQAVTTSVGDAVTKSMHSALPRELSSQLQAAVSNALQSPQVTRNLIDTVSQKVSKQTEHQLVGLVQKEIMPSFRTLAVEAAEKAALDVEARLRNEIQRFEHEKQQDTTRLEKLSQVMQGMAQTLQQLSDTQLAFQNQILKDRRQIALLGDDMVASGSRQVSTARASASPLQGVGQPSQKPKSREEIEIEEISQLLDDGHYEEASVRWLQSSQQSELFDRLFIRFTPEYLETDVTPLIAFSIAVTIGNSLNTNIAQRLEWILAAFNAVDLTDSEMIELAQHAPQLLSSLIQKIEGLYMTMAERDPRDPALRIMPAVSKKAKDMMAALLGPSTPSYARAFAAPRY</sequence>
<feature type="region of interest" description="Disordered" evidence="7">
    <location>
        <begin position="1"/>
        <end position="73"/>
    </location>
</feature>
<feature type="compositionally biased region" description="Low complexity" evidence="7">
    <location>
        <begin position="30"/>
        <end position="41"/>
    </location>
</feature>
<feature type="region of interest" description="Disordered" evidence="7">
    <location>
        <begin position="85"/>
        <end position="425"/>
    </location>
</feature>
<dbReference type="SUPFAM" id="SSF50978">
    <property type="entry name" value="WD40 repeat-like"/>
    <property type="match status" value="1"/>
</dbReference>
<accession>A0A438MRJ0</accession>
<evidence type="ECO:0000313" key="9">
    <source>
        <dbReference type="EMBL" id="RVX66261.1"/>
    </source>
</evidence>
<feature type="domain" description="EDC4-like protein pdc1 beta-propeller" evidence="8">
    <location>
        <begin position="639"/>
        <end position="789"/>
    </location>
</feature>
<evidence type="ECO:0000259" key="8">
    <source>
        <dbReference type="Pfam" id="PF24106"/>
    </source>
</evidence>
<dbReference type="PANTHER" id="PTHR15598:SF5">
    <property type="entry name" value="ENHANCER OF MRNA-DECAPPING PROTEIN 4"/>
    <property type="match status" value="1"/>
</dbReference>
<dbReference type="EMBL" id="NAJM01000065">
    <property type="protein sequence ID" value="RVX66261.1"/>
    <property type="molecule type" value="Genomic_DNA"/>
</dbReference>
<comment type="subcellular location">
    <subcellularLocation>
        <location evidence="1">Cytoplasm</location>
        <location evidence="1">P-body</location>
    </subcellularLocation>
</comment>
<evidence type="ECO:0000313" key="10">
    <source>
        <dbReference type="Proteomes" id="UP000288859"/>
    </source>
</evidence>
<feature type="compositionally biased region" description="Polar residues" evidence="7">
    <location>
        <begin position="326"/>
        <end position="340"/>
    </location>
</feature>
<feature type="compositionally biased region" description="Polar residues" evidence="7">
    <location>
        <begin position="386"/>
        <end position="401"/>
    </location>
</feature>
<dbReference type="InterPro" id="IPR018247">
    <property type="entry name" value="EF_Hand_1_Ca_BS"/>
</dbReference>
<dbReference type="OrthoDB" id="21128at2759"/>
<comment type="caution">
    <text evidence="9">The sequence shown here is derived from an EMBL/GenBank/DDBJ whole genome shotgun (WGS) entry which is preliminary data.</text>
</comment>
<evidence type="ECO:0000256" key="5">
    <source>
        <dbReference type="ARBA" id="ARBA00022737"/>
    </source>
</evidence>
<organism evidence="9 10">
    <name type="scientific">Exophiala mesophila</name>
    <name type="common">Black yeast-like fungus</name>
    <dbReference type="NCBI Taxonomy" id="212818"/>
    <lineage>
        <taxon>Eukaryota</taxon>
        <taxon>Fungi</taxon>
        <taxon>Dikarya</taxon>
        <taxon>Ascomycota</taxon>
        <taxon>Pezizomycotina</taxon>
        <taxon>Eurotiomycetes</taxon>
        <taxon>Chaetothyriomycetidae</taxon>
        <taxon>Chaetothyriales</taxon>
        <taxon>Herpotrichiellaceae</taxon>
        <taxon>Exophiala</taxon>
    </lineage>
</organism>
<keyword evidence="4" id="KW-0853">WD repeat</keyword>
<dbReference type="PANTHER" id="PTHR15598">
    <property type="entry name" value="ENHANCER OF MRNA-DECAPPING PROTEIN 4"/>
    <property type="match status" value="1"/>
</dbReference>
<feature type="compositionally biased region" description="Polar residues" evidence="7">
    <location>
        <begin position="85"/>
        <end position="132"/>
    </location>
</feature>
<dbReference type="Proteomes" id="UP000288859">
    <property type="component" value="Unassembled WGS sequence"/>
</dbReference>
<dbReference type="InterPro" id="IPR015943">
    <property type="entry name" value="WD40/YVTN_repeat-like_dom_sf"/>
</dbReference>
<evidence type="ECO:0000256" key="6">
    <source>
        <dbReference type="SAM" id="Coils"/>
    </source>
</evidence>
<dbReference type="GO" id="GO:0031087">
    <property type="term" value="P:deadenylation-independent decapping of nuclear-transcribed mRNA"/>
    <property type="evidence" value="ECO:0007669"/>
    <property type="project" value="InterPro"/>
</dbReference>
<gene>
    <name evidence="9" type="ORF">B0A52_10188</name>
</gene>
<dbReference type="FunFam" id="2.130.10.10:FF:000817">
    <property type="entry name" value="WGS project CABT00000000 data, contig 2.15"/>
    <property type="match status" value="1"/>
</dbReference>
<keyword evidence="6" id="KW-0175">Coiled coil</keyword>
<dbReference type="VEuPathDB" id="FungiDB:PV10_04140"/>
<dbReference type="InterPro" id="IPR045152">
    <property type="entry name" value="EDC4-like"/>
</dbReference>
<dbReference type="PROSITE" id="PS00018">
    <property type="entry name" value="EF_HAND_1"/>
    <property type="match status" value="1"/>
</dbReference>
<evidence type="ECO:0000256" key="3">
    <source>
        <dbReference type="ARBA" id="ARBA00022490"/>
    </source>
</evidence>
<feature type="compositionally biased region" description="Basic and acidic residues" evidence="7">
    <location>
        <begin position="350"/>
        <end position="360"/>
    </location>
</feature>
<dbReference type="InterPro" id="IPR055393">
    <property type="entry name" value="Beta-prop_EDC4L"/>
</dbReference>
<keyword evidence="3" id="KW-0963">Cytoplasm</keyword>
<keyword evidence="5" id="KW-0677">Repeat</keyword>
<feature type="compositionally biased region" description="Polar residues" evidence="7">
    <location>
        <begin position="188"/>
        <end position="197"/>
    </location>
</feature>
<reference evidence="9 10" key="1">
    <citation type="submission" date="2017-03" db="EMBL/GenBank/DDBJ databases">
        <title>Genomes of endolithic fungi from Antarctica.</title>
        <authorList>
            <person name="Coleine C."/>
            <person name="Masonjones S."/>
            <person name="Stajich J.E."/>
        </authorList>
    </citation>
    <scope>NUCLEOTIDE SEQUENCE [LARGE SCALE GENOMIC DNA]</scope>
    <source>
        <strain evidence="9 10">CCFEE 6314</strain>
    </source>
</reference>
<dbReference type="GO" id="GO:0000932">
    <property type="term" value="C:P-body"/>
    <property type="evidence" value="ECO:0007669"/>
    <property type="project" value="UniProtKB-SubCell"/>
</dbReference>
<comment type="similarity">
    <text evidence="2">Belongs to the WD repeat EDC4 family.</text>
</comment>
<name>A0A438MRJ0_EXOME</name>
<evidence type="ECO:0000256" key="1">
    <source>
        <dbReference type="ARBA" id="ARBA00004201"/>
    </source>
</evidence>
<protein>
    <recommendedName>
        <fullName evidence="8">EDC4-like protein pdc1 beta-propeller domain-containing protein</fullName>
    </recommendedName>
</protein>
<feature type="region of interest" description="Disordered" evidence="7">
    <location>
        <begin position="1319"/>
        <end position="1344"/>
    </location>
</feature>
<feature type="compositionally biased region" description="Low complexity" evidence="7">
    <location>
        <begin position="1004"/>
        <end position="1015"/>
    </location>
</feature>
<feature type="compositionally biased region" description="Low complexity" evidence="7">
    <location>
        <begin position="975"/>
        <end position="986"/>
    </location>
</feature>
<feature type="compositionally biased region" description="Polar residues" evidence="7">
    <location>
        <begin position="1319"/>
        <end position="1339"/>
    </location>
</feature>
<feature type="compositionally biased region" description="Polar residues" evidence="7">
    <location>
        <begin position="1018"/>
        <end position="1029"/>
    </location>
</feature>
<dbReference type="Gene3D" id="2.130.10.10">
    <property type="entry name" value="YVTN repeat-like/Quinoprotein amine dehydrogenase"/>
    <property type="match status" value="1"/>
</dbReference>
<dbReference type="InterPro" id="IPR036322">
    <property type="entry name" value="WD40_repeat_dom_sf"/>
</dbReference>
<evidence type="ECO:0000256" key="4">
    <source>
        <dbReference type="ARBA" id="ARBA00022574"/>
    </source>
</evidence>
<feature type="compositionally biased region" description="Low complexity" evidence="7">
    <location>
        <begin position="945"/>
        <end position="956"/>
    </location>
</feature>
<feature type="compositionally biased region" description="Low complexity" evidence="7">
    <location>
        <begin position="376"/>
        <end position="385"/>
    </location>
</feature>
<feature type="region of interest" description="Disordered" evidence="7">
    <location>
        <begin position="917"/>
        <end position="1057"/>
    </location>
</feature>
<dbReference type="Pfam" id="PF24106">
    <property type="entry name" value="Beta-prop_EDC4L"/>
    <property type="match status" value="1"/>
</dbReference>
<feature type="coiled-coil region" evidence="6">
    <location>
        <begin position="1238"/>
        <end position="1290"/>
    </location>
</feature>
<evidence type="ECO:0000256" key="2">
    <source>
        <dbReference type="ARBA" id="ARBA00009639"/>
    </source>
</evidence>